<dbReference type="Gene3D" id="1.10.220.160">
    <property type="match status" value="1"/>
</dbReference>
<dbReference type="PANTHER" id="PTHR47332">
    <property type="entry name" value="SET DOMAIN-CONTAINING PROTEIN 5"/>
    <property type="match status" value="1"/>
</dbReference>
<feature type="chain" id="PRO_5002244934" description="SET domain-containing protein" evidence="1">
    <location>
        <begin position="21"/>
        <end position="417"/>
    </location>
</feature>
<gene>
    <name evidence="3" type="ORF">Z518_03338</name>
</gene>
<evidence type="ECO:0000256" key="1">
    <source>
        <dbReference type="SAM" id="SignalP"/>
    </source>
</evidence>
<dbReference type="EMBL" id="KN847476">
    <property type="protein sequence ID" value="KIX08681.1"/>
    <property type="molecule type" value="Genomic_DNA"/>
</dbReference>
<feature type="domain" description="SET" evidence="2">
    <location>
        <begin position="98"/>
        <end position="244"/>
    </location>
</feature>
<dbReference type="PROSITE" id="PS50280">
    <property type="entry name" value="SET"/>
    <property type="match status" value="1"/>
</dbReference>
<keyword evidence="1" id="KW-0732">Signal</keyword>
<dbReference type="GeneID" id="25291409"/>
<protein>
    <recommendedName>
        <fullName evidence="2">SET domain-containing protein</fullName>
    </recommendedName>
</protein>
<dbReference type="HOGENOM" id="CLU_028281_6_1_1"/>
<dbReference type="SMART" id="SM00317">
    <property type="entry name" value="SET"/>
    <property type="match status" value="1"/>
</dbReference>
<evidence type="ECO:0000313" key="4">
    <source>
        <dbReference type="Proteomes" id="UP000053617"/>
    </source>
</evidence>
<dbReference type="Pfam" id="PF00856">
    <property type="entry name" value="SET"/>
    <property type="match status" value="1"/>
</dbReference>
<feature type="signal peptide" evidence="1">
    <location>
        <begin position="1"/>
        <end position="20"/>
    </location>
</feature>
<dbReference type="InterPro" id="IPR001214">
    <property type="entry name" value="SET_dom"/>
</dbReference>
<dbReference type="Gene3D" id="2.170.270.10">
    <property type="entry name" value="SET domain"/>
    <property type="match status" value="1"/>
</dbReference>
<dbReference type="SUPFAM" id="SSF82199">
    <property type="entry name" value="SET domain"/>
    <property type="match status" value="1"/>
</dbReference>
<dbReference type="InterPro" id="IPR046341">
    <property type="entry name" value="SET_dom_sf"/>
</dbReference>
<dbReference type="CDD" id="cd20071">
    <property type="entry name" value="SET_SMYD"/>
    <property type="match status" value="1"/>
</dbReference>
<name>A0A0D2IZ52_9EURO</name>
<dbReference type="InterPro" id="IPR053185">
    <property type="entry name" value="SET_domain_protein"/>
</dbReference>
<dbReference type="VEuPathDB" id="FungiDB:Z518_03338"/>
<reference evidence="3 4" key="1">
    <citation type="submission" date="2015-01" db="EMBL/GenBank/DDBJ databases">
        <title>The Genome Sequence of Rhinocladiella mackenzie CBS 650.93.</title>
        <authorList>
            <consortium name="The Broad Institute Genomics Platform"/>
            <person name="Cuomo C."/>
            <person name="de Hoog S."/>
            <person name="Gorbushina A."/>
            <person name="Stielow B."/>
            <person name="Teixiera M."/>
            <person name="Abouelleil A."/>
            <person name="Chapman S.B."/>
            <person name="Priest M."/>
            <person name="Young S.K."/>
            <person name="Wortman J."/>
            <person name="Nusbaum C."/>
            <person name="Birren B."/>
        </authorList>
    </citation>
    <scope>NUCLEOTIDE SEQUENCE [LARGE SCALE GENOMIC DNA]</scope>
    <source>
        <strain evidence="3 4">CBS 650.93</strain>
    </source>
</reference>
<dbReference type="PANTHER" id="PTHR47332:SF6">
    <property type="entry name" value="SET DOMAIN-CONTAINING PROTEIN"/>
    <property type="match status" value="1"/>
</dbReference>
<keyword evidence="4" id="KW-1185">Reference proteome</keyword>
<evidence type="ECO:0000259" key="2">
    <source>
        <dbReference type="PROSITE" id="PS50280"/>
    </source>
</evidence>
<dbReference type="STRING" id="1442369.A0A0D2IZ52"/>
<dbReference type="AlphaFoldDB" id="A0A0D2IZ52"/>
<organism evidence="3 4">
    <name type="scientific">Rhinocladiella mackenziei CBS 650.93</name>
    <dbReference type="NCBI Taxonomy" id="1442369"/>
    <lineage>
        <taxon>Eukaryota</taxon>
        <taxon>Fungi</taxon>
        <taxon>Dikarya</taxon>
        <taxon>Ascomycota</taxon>
        <taxon>Pezizomycotina</taxon>
        <taxon>Eurotiomycetes</taxon>
        <taxon>Chaetothyriomycetidae</taxon>
        <taxon>Chaetothyriales</taxon>
        <taxon>Herpotrichiellaceae</taxon>
        <taxon>Rhinocladiella</taxon>
    </lineage>
</organism>
<dbReference type="Proteomes" id="UP000053617">
    <property type="component" value="Unassembled WGS sequence"/>
</dbReference>
<evidence type="ECO:0000313" key="3">
    <source>
        <dbReference type="EMBL" id="KIX08681.1"/>
    </source>
</evidence>
<proteinExistence type="predicted"/>
<accession>A0A0D2IZ52</accession>
<dbReference type="OrthoDB" id="265717at2759"/>
<dbReference type="RefSeq" id="XP_013275817.1">
    <property type="nucleotide sequence ID" value="XM_013420363.1"/>
</dbReference>
<sequence length="417" mass="47265">MRLSIIECILIAFLCRTVNAENGTFHSDRFPGAELSHPPICTATIPSMNDVLCVYTYASFSNNRGISIFTTPDIHSHFALLLRRHYSSPDPTTNATPLKWESKFIPGKGIGVRATSPLTYGEKLSSFTPVLLSYLDERSLTSLEREHYLRTAIEQLPTPTRSKFLDLTRIYDDDRIEVQDVIKANSFELQVGGVMHLAVFPESSRFNHDCAPNTQYYMDAERLTHVLHATREVREGEELSIAYIDPLRSSRKRGYHLKAAFHFMCGCERCSNPDESDVHTSMIHSLHETFQDWDWTEDSLPSSITQLLPVFIPSKYFNHPITNAAEYLIKLHEQEGLQGFVDTPYGHAALAYASLQQEGPAMMYAEKALRALRLRFGPAGGGNEGVWEGILTQGIKGHWSWGRRLRKNGRIDQKEEL</sequence>